<evidence type="ECO:0000256" key="1">
    <source>
        <dbReference type="ARBA" id="ARBA00009986"/>
    </source>
</evidence>
<dbReference type="KEGG" id="daw:HS1_000827"/>
<evidence type="ECO:0000313" key="7">
    <source>
        <dbReference type="Proteomes" id="UP000070560"/>
    </source>
</evidence>
<protein>
    <submittedName>
        <fullName evidence="6">Aldehyde dehydrogenase</fullName>
        <ecNumber evidence="6">1.-.-.-</ecNumber>
    </submittedName>
</protein>
<evidence type="ECO:0000256" key="2">
    <source>
        <dbReference type="ARBA" id="ARBA00023002"/>
    </source>
</evidence>
<dbReference type="AlphaFoldDB" id="A0A7U4QJS3"/>
<reference evidence="6 7" key="1">
    <citation type="submission" date="2015-10" db="EMBL/GenBank/DDBJ databases">
        <title>Candidatus Desulfofervidus auxilii, a hydrogenotrophic sulfate-reducing bacterium involved in the thermophilic anaerobic oxidation of methane.</title>
        <authorList>
            <person name="Krukenberg V."/>
            <person name="Richter M."/>
            <person name="Wegener G."/>
        </authorList>
    </citation>
    <scope>NUCLEOTIDE SEQUENCE [LARGE SCALE GENOMIC DNA]</scope>
    <source>
        <strain evidence="6 7">HS1</strain>
    </source>
</reference>
<dbReference type="RefSeq" id="WP_066061334.1">
    <property type="nucleotide sequence ID" value="NZ_CP013015.1"/>
</dbReference>
<gene>
    <name evidence="6" type="ORF">HS1_000827</name>
</gene>
<dbReference type="EMBL" id="CP013015">
    <property type="protein sequence ID" value="AMM40631.1"/>
    <property type="molecule type" value="Genomic_DNA"/>
</dbReference>
<dbReference type="Gene3D" id="3.40.605.10">
    <property type="entry name" value="Aldehyde Dehydrogenase, Chain A, domain 1"/>
    <property type="match status" value="1"/>
</dbReference>
<feature type="active site" evidence="3">
    <location>
        <position position="247"/>
    </location>
</feature>
<evidence type="ECO:0000313" key="6">
    <source>
        <dbReference type="EMBL" id="AMM40631.1"/>
    </source>
</evidence>
<sequence>MKVYPILVGNKTKETDNYITINSPYDNQAVAKVCVGGENEIEEAIEKALKAFSLLKHLPVYVKANALAQISQGVKERTEEIAHMMALEVGKPISLARIEVNRCIELFQYASEEVKRFGGEVIPLDLDKLGEKRLAIYKRFPIGPILGITPFNFPLNLVAHKVAPALAVGNPIIIKPSSAAPITALILGEIIAQTDLPEGSISILPCSTQLAEKMARDDRLAMLTFTGSPDVGWYLKTIAGKKRVTLELGGNAALVISSLHLKEFLLERAIFGSFYQAGQVCISVQRILVKENFYESFLEEFVEKVKMIHTGNPLDENTLVGPLINQTAAQRVENWIKEALKDGAKLVIGGKREGNVIYPTVLTHTRPEMKVNAKEIFGPVVTVEPYKTFNEAIAMVNNSVYGLQAGIFTEDLNEVFSAYNQLEVGGVIVNDVPTYRSDPMPYGGIKGSGIGKEGIKYAMTEMSEGKILAIKYV</sequence>
<evidence type="ECO:0000256" key="4">
    <source>
        <dbReference type="RuleBase" id="RU003345"/>
    </source>
</evidence>
<dbReference type="GO" id="GO:0008911">
    <property type="term" value="F:lactaldehyde dehydrogenase (NAD+) activity"/>
    <property type="evidence" value="ECO:0007669"/>
    <property type="project" value="TreeGrafter"/>
</dbReference>
<proteinExistence type="inferred from homology"/>
<evidence type="ECO:0000259" key="5">
    <source>
        <dbReference type="Pfam" id="PF00171"/>
    </source>
</evidence>
<evidence type="ECO:0000256" key="3">
    <source>
        <dbReference type="PROSITE-ProRule" id="PRU10007"/>
    </source>
</evidence>
<dbReference type="PANTHER" id="PTHR42991:SF1">
    <property type="entry name" value="ALDEHYDE DEHYDROGENASE"/>
    <property type="match status" value="1"/>
</dbReference>
<dbReference type="EC" id="1.-.-.-" evidence="6"/>
<dbReference type="Proteomes" id="UP000070560">
    <property type="component" value="Chromosome"/>
</dbReference>
<feature type="domain" description="Aldehyde dehydrogenase" evidence="5">
    <location>
        <begin position="15"/>
        <end position="466"/>
    </location>
</feature>
<dbReference type="InterPro" id="IPR051020">
    <property type="entry name" value="ALDH-related_metabolic_enz"/>
</dbReference>
<keyword evidence="7" id="KW-1185">Reference proteome</keyword>
<dbReference type="InterPro" id="IPR016163">
    <property type="entry name" value="Ald_DH_C"/>
</dbReference>
<dbReference type="SUPFAM" id="SSF53720">
    <property type="entry name" value="ALDH-like"/>
    <property type="match status" value="1"/>
</dbReference>
<dbReference type="Gene3D" id="3.40.309.10">
    <property type="entry name" value="Aldehyde Dehydrogenase, Chain A, domain 2"/>
    <property type="match status" value="1"/>
</dbReference>
<organism evidence="6 7">
    <name type="scientific">Desulfofervidus auxilii</name>
    <dbReference type="NCBI Taxonomy" id="1621989"/>
    <lineage>
        <taxon>Bacteria</taxon>
        <taxon>Pseudomonadati</taxon>
        <taxon>Thermodesulfobacteriota</taxon>
        <taxon>Candidatus Desulfofervidia</taxon>
        <taxon>Candidatus Desulfofervidales</taxon>
        <taxon>Candidatus Desulfofervidaceae</taxon>
        <taxon>Candidatus Desulfofervidus</taxon>
    </lineage>
</organism>
<accession>A0A7U4QJS3</accession>
<dbReference type="InterPro" id="IPR016162">
    <property type="entry name" value="Ald_DH_N"/>
</dbReference>
<name>A0A7U4QJS3_DESA2</name>
<dbReference type="InterPro" id="IPR016161">
    <property type="entry name" value="Ald_DH/histidinol_DH"/>
</dbReference>
<dbReference type="OrthoDB" id="5288040at2"/>
<dbReference type="InterPro" id="IPR029510">
    <property type="entry name" value="Ald_DH_CS_GLU"/>
</dbReference>
<dbReference type="InterPro" id="IPR015590">
    <property type="entry name" value="Aldehyde_DH_dom"/>
</dbReference>
<dbReference type="PANTHER" id="PTHR42991">
    <property type="entry name" value="ALDEHYDE DEHYDROGENASE"/>
    <property type="match status" value="1"/>
</dbReference>
<keyword evidence="2 4" id="KW-0560">Oxidoreductase</keyword>
<dbReference type="PROSITE" id="PS00687">
    <property type="entry name" value="ALDEHYDE_DEHYDR_GLU"/>
    <property type="match status" value="1"/>
</dbReference>
<dbReference type="Pfam" id="PF00171">
    <property type="entry name" value="Aldedh"/>
    <property type="match status" value="1"/>
</dbReference>
<comment type="similarity">
    <text evidence="1 4">Belongs to the aldehyde dehydrogenase family.</text>
</comment>